<comment type="caution">
    <text evidence="1">The sequence shown here is derived from an EMBL/GenBank/DDBJ whole genome shotgun (WGS) entry which is preliminary data.</text>
</comment>
<sequence>MTIQYFVLTTLDPIVVSESNATVNNQMSLDFIPGSALLGALAGRLYRELSGEQSWALFHSGAWRFGPCYPIRDNRLALPVPLSWHHQKHTPVVEPQTSQFVEHITNHAHTGFVREANTQYVQMRADYVTADAQRIRVSRGQNTKTALSAQTGKVAPGQLFTYGHIDPGQQFVGFVAMDPQNTELQQRVTNALNGEYRIGRARSNEYGRVRLQTIEYALPEASDAPDRLTLWCLSDCAFVDAQGMHHVMPCGEDIHPQLKDASLDTRHSFIRAHTLSRFNQKRGGFDSEQRVITRGSVLSFRLSSPVSRQVLHEISQNGIGTDKQFGQGWVMVNPAWATQSNPCREAVFCCDDIPISGAQLLSDEAISHLSTPLIDWLRAQGTREQQLRERAMWVRDQVTTLLAYYRQARSYNHVLSSYQAGPSQNQWRRIAELLNHASDNWFERAFGRDGVADKDSDHICKVSNDEYGWGIRWQGVDGLTDFAKASKSLFCNADGSAIELVLARQLLEQICRFELATPGGLKEMKVLLEKQKTQGYEEEHNEALFISQITGQ</sequence>
<accession>A0A8T0CAL0</accession>
<dbReference type="GeneID" id="61357022"/>
<reference evidence="1 2" key="1">
    <citation type="journal article" date="2012" name="J. Bacteriol.">
        <title>Genome sequence of the cycloprodigiosin-producing bacterial strain Pseudoalteromonas rubra ATCC 29570(T).</title>
        <authorList>
            <person name="Xie B.B."/>
            <person name="Shu Y.L."/>
            <person name="Qin Q.L."/>
            <person name="Rong J.C."/>
            <person name="Zhang X.Y."/>
            <person name="Chen X.L."/>
            <person name="Zhou B.C."/>
            <person name="Zhang Y.Z."/>
        </authorList>
    </citation>
    <scope>NUCLEOTIDE SEQUENCE [LARGE SCALE GENOMIC DNA]</scope>
    <source>
        <strain evidence="1 2">DSM 6842</strain>
    </source>
</reference>
<dbReference type="EMBL" id="AHCD03000028">
    <property type="protein sequence ID" value="KAF7787713.1"/>
    <property type="molecule type" value="Genomic_DNA"/>
</dbReference>
<proteinExistence type="predicted"/>
<gene>
    <name evidence="1" type="ORF">PRUB_a5212</name>
</gene>
<organism evidence="1 2">
    <name type="scientific">Pseudoalteromonas rubra</name>
    <dbReference type="NCBI Taxonomy" id="43658"/>
    <lineage>
        <taxon>Bacteria</taxon>
        <taxon>Pseudomonadati</taxon>
        <taxon>Pseudomonadota</taxon>
        <taxon>Gammaproteobacteria</taxon>
        <taxon>Alteromonadales</taxon>
        <taxon>Pseudoalteromonadaceae</taxon>
        <taxon>Pseudoalteromonas</taxon>
    </lineage>
</organism>
<evidence type="ECO:0008006" key="3">
    <source>
        <dbReference type="Google" id="ProtNLM"/>
    </source>
</evidence>
<dbReference type="Proteomes" id="UP000016480">
    <property type="component" value="Unassembled WGS sequence"/>
</dbReference>
<name>A0A8T0CAL0_9GAMM</name>
<dbReference type="RefSeq" id="WP_010382668.1">
    <property type="nucleotide sequence ID" value="NZ_AHCD03000028.1"/>
</dbReference>
<dbReference type="AlphaFoldDB" id="A0A8T0CAL0"/>
<protein>
    <recommendedName>
        <fullName evidence="3">CRISPR-associated protein Csx10</fullName>
    </recommendedName>
</protein>
<evidence type="ECO:0000313" key="1">
    <source>
        <dbReference type="EMBL" id="KAF7787713.1"/>
    </source>
</evidence>
<evidence type="ECO:0000313" key="2">
    <source>
        <dbReference type="Proteomes" id="UP000016480"/>
    </source>
</evidence>